<evidence type="ECO:0000256" key="1">
    <source>
        <dbReference type="PROSITE-ProRule" id="PRU00703"/>
    </source>
</evidence>
<gene>
    <name evidence="3" type="ORF">IF188_02225</name>
</gene>
<dbReference type="PROSITE" id="PS51371">
    <property type="entry name" value="CBS"/>
    <property type="match status" value="1"/>
</dbReference>
<dbReference type="Gene3D" id="3.10.580.10">
    <property type="entry name" value="CBS-domain"/>
    <property type="match status" value="1"/>
</dbReference>
<dbReference type="InterPro" id="IPR000644">
    <property type="entry name" value="CBS_dom"/>
</dbReference>
<dbReference type="Proteomes" id="UP000598426">
    <property type="component" value="Unassembled WGS sequence"/>
</dbReference>
<evidence type="ECO:0000259" key="2">
    <source>
        <dbReference type="PROSITE" id="PS51371"/>
    </source>
</evidence>
<dbReference type="SMART" id="SM00116">
    <property type="entry name" value="CBS"/>
    <property type="match status" value="1"/>
</dbReference>
<dbReference type="Pfam" id="PF00571">
    <property type="entry name" value="CBS"/>
    <property type="match status" value="1"/>
</dbReference>
<proteinExistence type="predicted"/>
<sequence length="159" mass="16368">MHASDIQVELPLVDRSTNAVEAARLIAENRFAALVVADPTGRPVAVVSSADVLGLLIPNYVLDDMALAGVIDEAGAEEMWAHAAGRTIGELLDDDEVSVRELLRVDSDSTLLEIATLMVDAHAQIAAVKGTPGGFVTLPAVMDGILSAFDAPGAPGAAA</sequence>
<feature type="domain" description="CBS" evidence="2">
    <location>
        <begin position="1"/>
        <end position="65"/>
    </location>
</feature>
<keyword evidence="1" id="KW-0129">CBS domain</keyword>
<dbReference type="EMBL" id="JACXZS010000001">
    <property type="protein sequence ID" value="MBD3940515.1"/>
    <property type="molecule type" value="Genomic_DNA"/>
</dbReference>
<organism evidence="3 4">
    <name type="scientific">Microbacterium helvum</name>
    <dbReference type="NCBI Taxonomy" id="2773713"/>
    <lineage>
        <taxon>Bacteria</taxon>
        <taxon>Bacillati</taxon>
        <taxon>Actinomycetota</taxon>
        <taxon>Actinomycetes</taxon>
        <taxon>Micrococcales</taxon>
        <taxon>Microbacteriaceae</taxon>
        <taxon>Microbacterium</taxon>
    </lineage>
</organism>
<dbReference type="SUPFAM" id="SSF54631">
    <property type="entry name" value="CBS-domain pair"/>
    <property type="match status" value="1"/>
</dbReference>
<name>A0ABR8NIK2_9MICO</name>
<protein>
    <submittedName>
        <fullName evidence="3">CBS domain-containing protein</fullName>
    </submittedName>
</protein>
<dbReference type="InterPro" id="IPR046342">
    <property type="entry name" value="CBS_dom_sf"/>
</dbReference>
<comment type="caution">
    <text evidence="3">The sequence shown here is derived from an EMBL/GenBank/DDBJ whole genome shotgun (WGS) entry which is preliminary data.</text>
</comment>
<evidence type="ECO:0000313" key="3">
    <source>
        <dbReference type="EMBL" id="MBD3940515.1"/>
    </source>
</evidence>
<reference evidence="3 4" key="1">
    <citation type="submission" date="2020-09" db="EMBL/GenBank/DDBJ databases">
        <title>Isolation and identification of active actinomycetes.</title>
        <authorList>
            <person name="Li X."/>
        </authorList>
    </citation>
    <scope>NUCLEOTIDE SEQUENCE [LARGE SCALE GENOMIC DNA]</scope>
    <source>
        <strain evidence="3 4">NEAU-LLC</strain>
    </source>
</reference>
<evidence type="ECO:0000313" key="4">
    <source>
        <dbReference type="Proteomes" id="UP000598426"/>
    </source>
</evidence>
<keyword evidence="4" id="KW-1185">Reference proteome</keyword>
<dbReference type="RefSeq" id="WP_191170127.1">
    <property type="nucleotide sequence ID" value="NZ_JACXZS010000001.1"/>
</dbReference>
<accession>A0ABR8NIK2</accession>